<reference evidence="1" key="1">
    <citation type="submission" date="2021-03" db="EMBL/GenBank/DDBJ databases">
        <title>Sagittula salina sp. nov. strain M10.9X isolated from the marine waste.</title>
        <authorList>
            <person name="Satari L."/>
            <person name="Molina-Menor E."/>
            <person name="Vidal-Verdu A."/>
            <person name="Pascual J."/>
            <person name="Pereto J."/>
            <person name="Porcar M."/>
        </authorList>
    </citation>
    <scope>NUCLEOTIDE SEQUENCE</scope>
    <source>
        <strain evidence="1">M10.9X</strain>
    </source>
</reference>
<proteinExistence type="predicted"/>
<evidence type="ECO:0000313" key="1">
    <source>
        <dbReference type="EMBL" id="MBP0483227.1"/>
    </source>
</evidence>
<gene>
    <name evidence="1" type="ORF">J5474_12090</name>
</gene>
<name>A0A940S1M7_9RHOB</name>
<dbReference type="PROSITE" id="PS51257">
    <property type="entry name" value="PROKAR_LIPOPROTEIN"/>
    <property type="match status" value="1"/>
</dbReference>
<dbReference type="Proteomes" id="UP000675940">
    <property type="component" value="Unassembled WGS sequence"/>
</dbReference>
<evidence type="ECO:0000313" key="2">
    <source>
        <dbReference type="Proteomes" id="UP000675940"/>
    </source>
</evidence>
<protein>
    <submittedName>
        <fullName evidence="1">Argininosuccinate lyase</fullName>
    </submittedName>
</protein>
<organism evidence="1 2">
    <name type="scientific">Sagittula salina</name>
    <dbReference type="NCBI Taxonomy" id="2820268"/>
    <lineage>
        <taxon>Bacteria</taxon>
        <taxon>Pseudomonadati</taxon>
        <taxon>Pseudomonadota</taxon>
        <taxon>Alphaproteobacteria</taxon>
        <taxon>Rhodobacterales</taxon>
        <taxon>Roseobacteraceae</taxon>
        <taxon>Sagittula</taxon>
    </lineage>
</organism>
<dbReference type="AlphaFoldDB" id="A0A940S1M7"/>
<dbReference type="GO" id="GO:0016829">
    <property type="term" value="F:lyase activity"/>
    <property type="evidence" value="ECO:0007669"/>
    <property type="project" value="UniProtKB-KW"/>
</dbReference>
<accession>A0A940S1M7</accession>
<keyword evidence="1" id="KW-0456">Lyase</keyword>
<sequence length="46" mass="4434">MRLALGLVLAGLVAGCGADGEPTPPEPKEDASGFAVHGTAKMGIAG</sequence>
<dbReference type="EMBL" id="JAGISH010000006">
    <property type="protein sequence ID" value="MBP0483227.1"/>
    <property type="molecule type" value="Genomic_DNA"/>
</dbReference>
<keyword evidence="2" id="KW-1185">Reference proteome</keyword>
<comment type="caution">
    <text evidence="1">The sequence shown here is derived from an EMBL/GenBank/DDBJ whole genome shotgun (WGS) entry which is preliminary data.</text>
</comment>